<dbReference type="EMBL" id="JAEPES010000004">
    <property type="protein sequence ID" value="MBK4348209.1"/>
    <property type="molecule type" value="Genomic_DNA"/>
</dbReference>
<accession>A0A934SUB6</accession>
<keyword evidence="3" id="KW-1185">Reference proteome</keyword>
<keyword evidence="1" id="KW-1133">Transmembrane helix</keyword>
<dbReference type="AlphaFoldDB" id="A0A934SUB6"/>
<name>A0A934SUB6_9MICO</name>
<keyword evidence="1" id="KW-0472">Membrane</keyword>
<evidence type="ECO:0008006" key="4">
    <source>
        <dbReference type="Google" id="ProtNLM"/>
    </source>
</evidence>
<evidence type="ECO:0000256" key="1">
    <source>
        <dbReference type="SAM" id="Phobius"/>
    </source>
</evidence>
<comment type="caution">
    <text evidence="2">The sequence shown here is derived from an EMBL/GenBank/DDBJ whole genome shotgun (WGS) entry which is preliminary data.</text>
</comment>
<proteinExistence type="predicted"/>
<dbReference type="RefSeq" id="WP_200556438.1">
    <property type="nucleotide sequence ID" value="NZ_JAEPES010000004.1"/>
</dbReference>
<evidence type="ECO:0000313" key="2">
    <source>
        <dbReference type="EMBL" id="MBK4348209.1"/>
    </source>
</evidence>
<sequence length="173" mass="18246">MTRSNRILNRVILAVLGLVLIAAAAYVAGGSGLGLPNIPKPSVGVLWAIVGGAVVVIVLSLIWILSRGRGRIRHLIEAESADGSVTIDALLVADLVGDALADQPDVVAVSSTGFRMRRRSVLSLRVTARRGADLARVIRAVDTAVEQLDGVLEQQLPVLLHVTGAVRATRQVR</sequence>
<keyword evidence="1" id="KW-0812">Transmembrane</keyword>
<feature type="transmembrane region" description="Helical" evidence="1">
    <location>
        <begin position="45"/>
        <end position="65"/>
    </location>
</feature>
<gene>
    <name evidence="2" type="ORF">IV501_11235</name>
</gene>
<protein>
    <recommendedName>
        <fullName evidence="4">Alkaline shock response membrane anchor protein AmaP</fullName>
    </recommendedName>
</protein>
<organism evidence="2 3">
    <name type="scientific">Lacisediminihabitans changchengi</name>
    <dbReference type="NCBI Taxonomy" id="2787634"/>
    <lineage>
        <taxon>Bacteria</taxon>
        <taxon>Bacillati</taxon>
        <taxon>Actinomycetota</taxon>
        <taxon>Actinomycetes</taxon>
        <taxon>Micrococcales</taxon>
        <taxon>Microbacteriaceae</taxon>
        <taxon>Lacisediminihabitans</taxon>
    </lineage>
</organism>
<reference evidence="2" key="1">
    <citation type="submission" date="2021-01" db="EMBL/GenBank/DDBJ databases">
        <title>Lacisediminihabitans sp. nov. strain G11-30, isolated from Antarctic Soil.</title>
        <authorList>
            <person name="Li J."/>
        </authorList>
    </citation>
    <scope>NUCLEOTIDE SEQUENCE</scope>
    <source>
        <strain evidence="2">G11-30</strain>
    </source>
</reference>
<evidence type="ECO:0000313" key="3">
    <source>
        <dbReference type="Proteomes" id="UP000636458"/>
    </source>
</evidence>
<dbReference type="Proteomes" id="UP000636458">
    <property type="component" value="Unassembled WGS sequence"/>
</dbReference>